<protein>
    <submittedName>
        <fullName evidence="2">Serine hydrolase</fullName>
    </submittedName>
</protein>
<evidence type="ECO:0000313" key="2">
    <source>
        <dbReference type="EMBL" id="TRX99256.1"/>
    </source>
</evidence>
<feature type="domain" description="Beta-lactamase-related" evidence="1">
    <location>
        <begin position="24"/>
        <end position="278"/>
    </location>
</feature>
<dbReference type="InterPro" id="IPR001466">
    <property type="entry name" value="Beta-lactam-related"/>
</dbReference>
<proteinExistence type="predicted"/>
<dbReference type="Gene3D" id="3.40.710.10">
    <property type="entry name" value="DD-peptidase/beta-lactamase superfamily"/>
    <property type="match status" value="1"/>
</dbReference>
<name>A0A553IGC7_ACHLA</name>
<dbReference type="SUPFAM" id="SSF56601">
    <property type="entry name" value="beta-lactamase/transpeptidase-like"/>
    <property type="match status" value="1"/>
</dbReference>
<dbReference type="GO" id="GO:0016787">
    <property type="term" value="F:hydrolase activity"/>
    <property type="evidence" value="ECO:0007669"/>
    <property type="project" value="UniProtKB-KW"/>
</dbReference>
<organism evidence="2 3">
    <name type="scientific">Acholeplasma laidlawii</name>
    <dbReference type="NCBI Taxonomy" id="2148"/>
    <lineage>
        <taxon>Bacteria</taxon>
        <taxon>Bacillati</taxon>
        <taxon>Mycoplasmatota</taxon>
        <taxon>Mollicutes</taxon>
        <taxon>Acholeplasmatales</taxon>
        <taxon>Acholeplasmataceae</taxon>
        <taxon>Acholeplasma</taxon>
    </lineage>
</organism>
<dbReference type="InterPro" id="IPR050789">
    <property type="entry name" value="Diverse_Enzym_Activities"/>
</dbReference>
<comment type="caution">
    <text evidence="2">The sequence shown here is derived from an EMBL/GenBank/DDBJ whole genome shotgun (WGS) entry which is preliminary data.</text>
</comment>
<sequence>MNLEAKIYNFLKEVEDNKSLSMISFTVANKDEVLFDYKKEPYLKDGLQLVFSITKSFTSLAIGMLYDKGLINLDEKIIGYFKDELPVNYDPLISEITIRHILTMTSGIVKENNIQMLKTSDYRTYFLSQEVAYKPGTHYQYHSATSHMLSALFTKITGATVEDYLKDHLFEPLNITNYHWSKAPEGINFGGYGLSLNNDALVKLGQLLLNHGNYKGKQLISKAYLDMATSPQAIKQDYVGNPNAKAIGYQYGFQFHVSPNLSYRADGAFGQIVVIFNDLAFISTAQFTDYEFLYATIYKHFTSESIPTIEKGKLEGFVSSLTFKEAPKENHFNLHKIFHLKENILNIDTLEFSHDYLLLHFNNGLTDKLEYNFDQSSYGMSHYAKDLKVVNQKHWVIPNYEDNELTLKILYIETPFFAEYKFKFEDEALTFSFVPSANFLFNGFTVTSK</sequence>
<gene>
    <name evidence="2" type="ORF">FNV44_06020</name>
</gene>
<dbReference type="GeneID" id="41339427"/>
<accession>A0A553IGC7</accession>
<dbReference type="EMBL" id="VKID01000002">
    <property type="protein sequence ID" value="TRX99256.1"/>
    <property type="molecule type" value="Genomic_DNA"/>
</dbReference>
<dbReference type="PANTHER" id="PTHR43283:SF7">
    <property type="entry name" value="BETA-LACTAMASE-RELATED DOMAIN-CONTAINING PROTEIN"/>
    <property type="match status" value="1"/>
</dbReference>
<dbReference type="RefSeq" id="WP_012243220.1">
    <property type="nucleotide sequence ID" value="NZ_JACAOE010000002.1"/>
</dbReference>
<dbReference type="InterPro" id="IPR012338">
    <property type="entry name" value="Beta-lactam/transpept-like"/>
</dbReference>
<keyword evidence="2" id="KW-0378">Hydrolase</keyword>
<dbReference type="Pfam" id="PF00144">
    <property type="entry name" value="Beta-lactamase"/>
    <property type="match status" value="1"/>
</dbReference>
<evidence type="ECO:0000259" key="1">
    <source>
        <dbReference type="Pfam" id="PF00144"/>
    </source>
</evidence>
<dbReference type="AlphaFoldDB" id="A0A553IGC7"/>
<dbReference type="Proteomes" id="UP000315938">
    <property type="component" value="Unassembled WGS sequence"/>
</dbReference>
<dbReference type="PANTHER" id="PTHR43283">
    <property type="entry name" value="BETA-LACTAMASE-RELATED"/>
    <property type="match status" value="1"/>
</dbReference>
<reference evidence="2 3" key="1">
    <citation type="submission" date="2019-07" db="EMBL/GenBank/DDBJ databases">
        <title>Genome sequence of Acholeplasma laidlawii strain with increased resistance to erythromycin.</title>
        <authorList>
            <person name="Medvedeva E.S."/>
            <person name="Baranova N.B."/>
            <person name="Siniagina M.N."/>
            <person name="Mouzykantov A."/>
            <person name="Chernova O.A."/>
            <person name="Chernov V.M."/>
        </authorList>
    </citation>
    <scope>NUCLEOTIDE SEQUENCE [LARGE SCALE GENOMIC DNA]</scope>
    <source>
        <strain evidence="2 3">PG8REry</strain>
    </source>
</reference>
<evidence type="ECO:0000313" key="3">
    <source>
        <dbReference type="Proteomes" id="UP000315938"/>
    </source>
</evidence>